<reference evidence="1" key="1">
    <citation type="submission" date="2021-06" db="EMBL/GenBank/DDBJ databases">
        <authorList>
            <person name="Kallberg Y."/>
            <person name="Tangrot J."/>
            <person name="Rosling A."/>
        </authorList>
    </citation>
    <scope>NUCLEOTIDE SEQUENCE</scope>
    <source>
        <strain evidence="1">CL356</strain>
    </source>
</reference>
<protein>
    <submittedName>
        <fullName evidence="1">16585_t:CDS:1</fullName>
    </submittedName>
</protein>
<dbReference type="Proteomes" id="UP000789525">
    <property type="component" value="Unassembled WGS sequence"/>
</dbReference>
<organism evidence="1 2">
    <name type="scientific">Acaulospora colombiana</name>
    <dbReference type="NCBI Taxonomy" id="27376"/>
    <lineage>
        <taxon>Eukaryota</taxon>
        <taxon>Fungi</taxon>
        <taxon>Fungi incertae sedis</taxon>
        <taxon>Mucoromycota</taxon>
        <taxon>Glomeromycotina</taxon>
        <taxon>Glomeromycetes</taxon>
        <taxon>Diversisporales</taxon>
        <taxon>Acaulosporaceae</taxon>
        <taxon>Acaulospora</taxon>
    </lineage>
</organism>
<gene>
    <name evidence="1" type="ORF">ACOLOM_LOCUS3101</name>
</gene>
<accession>A0ACA9L5B3</accession>
<proteinExistence type="predicted"/>
<dbReference type="EMBL" id="CAJVPT010004422">
    <property type="protein sequence ID" value="CAG8508178.1"/>
    <property type="molecule type" value="Genomic_DNA"/>
</dbReference>
<name>A0ACA9L5B3_9GLOM</name>
<sequence length="44" mass="5038">MQKFSPLLSKSGMMKHGSREEPVQVIKEMKENLMSAARNFPNDD</sequence>
<keyword evidence="2" id="KW-1185">Reference proteome</keyword>
<comment type="caution">
    <text evidence="1">The sequence shown here is derived from an EMBL/GenBank/DDBJ whole genome shotgun (WGS) entry which is preliminary data.</text>
</comment>
<feature type="non-terminal residue" evidence="1">
    <location>
        <position position="44"/>
    </location>
</feature>
<evidence type="ECO:0000313" key="2">
    <source>
        <dbReference type="Proteomes" id="UP000789525"/>
    </source>
</evidence>
<evidence type="ECO:0000313" key="1">
    <source>
        <dbReference type="EMBL" id="CAG8508178.1"/>
    </source>
</evidence>